<dbReference type="SMART" id="SM00487">
    <property type="entry name" value="DEXDc"/>
    <property type="match status" value="1"/>
</dbReference>
<dbReference type="PANTHER" id="PTHR47964">
    <property type="entry name" value="ATP-DEPENDENT DNA HELICASE HOMOLOG RECG, CHLOROPLASTIC"/>
    <property type="match status" value="1"/>
</dbReference>
<dbReference type="GO" id="GO:0016887">
    <property type="term" value="F:ATP hydrolysis activity"/>
    <property type="evidence" value="ECO:0007669"/>
    <property type="project" value="RHEA"/>
</dbReference>
<evidence type="ECO:0000313" key="19">
    <source>
        <dbReference type="Proteomes" id="UP000012040"/>
    </source>
</evidence>
<dbReference type="GO" id="GO:0006281">
    <property type="term" value="P:DNA repair"/>
    <property type="evidence" value="ECO:0007669"/>
    <property type="project" value="UniProtKB-UniRule"/>
</dbReference>
<proteinExistence type="inferred from homology"/>
<dbReference type="NCBIfam" id="NF008165">
    <property type="entry name" value="PRK10917.1-3"/>
    <property type="match status" value="1"/>
</dbReference>
<evidence type="ECO:0000256" key="12">
    <source>
        <dbReference type="ARBA" id="ARBA00034617"/>
    </source>
</evidence>
<evidence type="ECO:0000256" key="5">
    <source>
        <dbReference type="ARBA" id="ARBA00022801"/>
    </source>
</evidence>
<keyword evidence="6 15" id="KW-0347">Helicase</keyword>
<dbReference type="InterPro" id="IPR047112">
    <property type="entry name" value="RecG/Mfd"/>
</dbReference>
<dbReference type="NCBIfam" id="NF008168">
    <property type="entry name" value="PRK10917.2-2"/>
    <property type="match status" value="1"/>
</dbReference>
<dbReference type="eggNOG" id="COG1200">
    <property type="taxonomic scope" value="Bacteria"/>
</dbReference>
<keyword evidence="9 15" id="KW-0233">DNA recombination</keyword>
<dbReference type="HOGENOM" id="CLU_005122_7_1_7"/>
<dbReference type="GO" id="GO:0006310">
    <property type="term" value="P:DNA recombination"/>
    <property type="evidence" value="ECO:0007669"/>
    <property type="project" value="UniProtKB-UniRule"/>
</dbReference>
<protein>
    <recommendedName>
        <fullName evidence="2 15">ATP-dependent DNA helicase RecG</fullName>
        <ecNumber evidence="13 15">5.6.2.4</ecNumber>
    </recommendedName>
</protein>
<evidence type="ECO:0000256" key="2">
    <source>
        <dbReference type="ARBA" id="ARBA00017846"/>
    </source>
</evidence>
<gene>
    <name evidence="18" type="ORF">A11Q_1026</name>
</gene>
<dbReference type="InterPro" id="IPR027417">
    <property type="entry name" value="P-loop_NTPase"/>
</dbReference>
<dbReference type="Pfam" id="PF00271">
    <property type="entry name" value="Helicase_C"/>
    <property type="match status" value="1"/>
</dbReference>
<dbReference type="InterPro" id="IPR012340">
    <property type="entry name" value="NA-bd_OB-fold"/>
</dbReference>
<dbReference type="OrthoDB" id="5287035at2"/>
<dbReference type="Gene3D" id="3.40.50.300">
    <property type="entry name" value="P-loop containing nucleotide triphosphate hydrolases"/>
    <property type="match status" value="2"/>
</dbReference>
<dbReference type="Pfam" id="PF19833">
    <property type="entry name" value="RecG_dom3_C"/>
    <property type="match status" value="1"/>
</dbReference>
<evidence type="ECO:0000313" key="18">
    <source>
        <dbReference type="EMBL" id="AGH95242.1"/>
    </source>
</evidence>
<accession>M4V768</accession>
<dbReference type="EMBL" id="CP003537">
    <property type="protein sequence ID" value="AGH95242.1"/>
    <property type="molecule type" value="Genomic_DNA"/>
</dbReference>
<comment type="catalytic activity">
    <reaction evidence="12 15">
        <text>Couples ATP hydrolysis with the unwinding of duplex DNA by translocating in the 3'-5' direction.</text>
        <dbReference type="EC" id="5.6.2.4"/>
    </reaction>
</comment>
<dbReference type="PATRIC" id="fig|1184267.3.peg.1040"/>
<evidence type="ECO:0000256" key="13">
    <source>
        <dbReference type="ARBA" id="ARBA00034808"/>
    </source>
</evidence>
<dbReference type="InterPro" id="IPR001650">
    <property type="entry name" value="Helicase_C-like"/>
</dbReference>
<dbReference type="GO" id="GO:0043138">
    <property type="term" value="F:3'-5' DNA helicase activity"/>
    <property type="evidence" value="ECO:0007669"/>
    <property type="project" value="UniProtKB-EC"/>
</dbReference>
<name>M4V768_9BACT</name>
<keyword evidence="8" id="KW-0238">DNA-binding</keyword>
<dbReference type="Proteomes" id="UP000012040">
    <property type="component" value="Chromosome"/>
</dbReference>
<evidence type="ECO:0000256" key="9">
    <source>
        <dbReference type="ARBA" id="ARBA00023172"/>
    </source>
</evidence>
<dbReference type="Pfam" id="PF00270">
    <property type="entry name" value="DEAD"/>
    <property type="match status" value="1"/>
</dbReference>
<sequence>MALRLETEIQYIKGVGPKLGALFSRHGIRNVLDLLQNYPRAYEDRRAARNIASLQEGDVVSLRARVMSVSSYNMGRSTRKIYDVLIRDNTGQIRCKYFRTPYKGYFERFQNGQEIRVVGKVTNYRGRLEFHHPDLKDVEPDEDLKDALIPIYVENEGLSSAKISKMIQTCLNEVKEWPQEKLPLSLVQKNRLMALDEALYRLHCPEPENGHLYNEFKSEAHRRVIFEEFFWLELYLASKRSGLKSEKGLAFSAAEPSVKKLADSLPFKLTNAQLNSYREIKKDLESGKPMNRLVQGDVGSGKTLVSFMAALKSFDSNYQTCLMAPTEILAEQHYKNAQKQLQELGVVTGLLTGKTKTKERQEILDKLQNGEIHFLIGTHALIEDWVQFQNLGLVIIDEQHRFGVAQRGLLKNKGQSPHFLIMTATPIPRTLAMTVYGDLDVSIINEMPEGRTPIQTRVINESKRLPALDFMVSHIERGRQAYIVYPLVEESEKIDLKNATEEYEKLKVQFPKVRFGLLHGKMKPAEKDAVMTDFREHKLDVLVSTTVIEVGVDVPNATIMMIEHADRFGLSQLHQLRGRVGRGLHKSFCVMIMGYAVSQETRERIEFMERTSDGFKVAEFDLEIRGPGEFMGSRQSGLTGFKMANLVRDFEILKVARDAAFDILHRDPLLKSKENQALREELMKAYGPTALAGIA</sequence>
<evidence type="ECO:0000256" key="3">
    <source>
        <dbReference type="ARBA" id="ARBA00022741"/>
    </source>
</evidence>
<dbReference type="SMART" id="SM00490">
    <property type="entry name" value="HELICc"/>
    <property type="match status" value="2"/>
</dbReference>
<evidence type="ECO:0000256" key="1">
    <source>
        <dbReference type="ARBA" id="ARBA00007504"/>
    </source>
</evidence>
<evidence type="ECO:0000256" key="4">
    <source>
        <dbReference type="ARBA" id="ARBA00022763"/>
    </source>
</evidence>
<keyword evidence="7 15" id="KW-0067">ATP-binding</keyword>
<dbReference type="Gene3D" id="2.40.50.140">
    <property type="entry name" value="Nucleic acid-binding proteins"/>
    <property type="match status" value="1"/>
</dbReference>
<keyword evidence="5 15" id="KW-0378">Hydrolase</keyword>
<reference evidence="18 19" key="1">
    <citation type="journal article" date="2013" name="ISME J.">
        <title>By their genes ye shall know them: genomic signatures of predatory bacteria.</title>
        <authorList>
            <person name="Pasternak Z."/>
            <person name="Pietrokovski S."/>
            <person name="Rotem O."/>
            <person name="Gophna U."/>
            <person name="Lurie-Weinberger M.N."/>
            <person name="Jurkevitch E."/>
        </authorList>
    </citation>
    <scope>NUCLEOTIDE SEQUENCE [LARGE SCALE GENOMIC DNA]</scope>
    <source>
        <strain evidence="18 19">JSS</strain>
    </source>
</reference>
<evidence type="ECO:0000256" key="6">
    <source>
        <dbReference type="ARBA" id="ARBA00022806"/>
    </source>
</evidence>
<dbReference type="AlphaFoldDB" id="M4V768"/>
<dbReference type="InterPro" id="IPR011545">
    <property type="entry name" value="DEAD/DEAH_box_helicase_dom"/>
</dbReference>
<dbReference type="GO" id="GO:0005524">
    <property type="term" value="F:ATP binding"/>
    <property type="evidence" value="ECO:0007669"/>
    <property type="project" value="UniProtKB-KW"/>
</dbReference>
<evidence type="ECO:0000259" key="16">
    <source>
        <dbReference type="PROSITE" id="PS51192"/>
    </source>
</evidence>
<evidence type="ECO:0000256" key="11">
    <source>
        <dbReference type="ARBA" id="ARBA00023235"/>
    </source>
</evidence>
<organism evidence="18 19">
    <name type="scientific">Pseudobdellovibrio exovorus JSS</name>
    <dbReference type="NCBI Taxonomy" id="1184267"/>
    <lineage>
        <taxon>Bacteria</taxon>
        <taxon>Pseudomonadati</taxon>
        <taxon>Bdellovibrionota</taxon>
        <taxon>Bdellovibrionia</taxon>
        <taxon>Bdellovibrionales</taxon>
        <taxon>Pseudobdellovibrionaceae</taxon>
        <taxon>Pseudobdellovibrio</taxon>
    </lineage>
</organism>
<dbReference type="RefSeq" id="WP_015469732.1">
    <property type="nucleotide sequence ID" value="NC_020813.1"/>
</dbReference>
<keyword evidence="19" id="KW-1185">Reference proteome</keyword>
<evidence type="ECO:0000256" key="15">
    <source>
        <dbReference type="RuleBase" id="RU363016"/>
    </source>
</evidence>
<dbReference type="SUPFAM" id="SSF52540">
    <property type="entry name" value="P-loop containing nucleoside triphosphate hydrolases"/>
    <property type="match status" value="2"/>
</dbReference>
<evidence type="ECO:0000259" key="17">
    <source>
        <dbReference type="PROSITE" id="PS51194"/>
    </source>
</evidence>
<comment type="catalytic activity">
    <reaction evidence="14 15">
        <text>ATP + H2O = ADP + phosphate + H(+)</text>
        <dbReference type="Rhea" id="RHEA:13065"/>
        <dbReference type="ChEBI" id="CHEBI:15377"/>
        <dbReference type="ChEBI" id="CHEBI:15378"/>
        <dbReference type="ChEBI" id="CHEBI:30616"/>
        <dbReference type="ChEBI" id="CHEBI:43474"/>
        <dbReference type="ChEBI" id="CHEBI:456216"/>
        <dbReference type="EC" id="5.6.2.4"/>
    </reaction>
</comment>
<evidence type="ECO:0000256" key="10">
    <source>
        <dbReference type="ARBA" id="ARBA00023204"/>
    </source>
</evidence>
<comment type="function">
    <text evidence="15">Plays a critical role in recombination and DNA repair. Helps process Holliday junction intermediates to mature products by catalyzing branch migration. Has replication fork regression activity, unwinds stalled or blocked replication forks to make a HJ that can be resolved. Has a DNA unwinding activity characteristic of a DNA helicase with 3'-5' polarity.</text>
</comment>
<dbReference type="CDD" id="cd17992">
    <property type="entry name" value="DEXHc_RecG"/>
    <property type="match status" value="1"/>
</dbReference>
<dbReference type="PROSITE" id="PS51192">
    <property type="entry name" value="HELICASE_ATP_BIND_1"/>
    <property type="match status" value="1"/>
</dbReference>
<feature type="domain" description="Helicase ATP-binding" evidence="16">
    <location>
        <begin position="283"/>
        <end position="444"/>
    </location>
</feature>
<dbReference type="STRING" id="1184267.A11Q_1026"/>
<dbReference type="InterPro" id="IPR014001">
    <property type="entry name" value="Helicase_ATP-bd"/>
</dbReference>
<keyword evidence="4 15" id="KW-0227">DNA damage</keyword>
<evidence type="ECO:0000256" key="14">
    <source>
        <dbReference type="ARBA" id="ARBA00048988"/>
    </source>
</evidence>
<comment type="similarity">
    <text evidence="1 15">Belongs to the helicase family. RecG subfamily.</text>
</comment>
<dbReference type="PROSITE" id="PS51194">
    <property type="entry name" value="HELICASE_CTER"/>
    <property type="match status" value="1"/>
</dbReference>
<dbReference type="NCBIfam" id="TIGR00643">
    <property type="entry name" value="recG"/>
    <property type="match status" value="1"/>
</dbReference>
<dbReference type="CDD" id="cd04488">
    <property type="entry name" value="RecG_wedge_OBF"/>
    <property type="match status" value="1"/>
</dbReference>
<feature type="domain" description="Helicase C-terminal" evidence="17">
    <location>
        <begin position="467"/>
        <end position="623"/>
    </location>
</feature>
<evidence type="ECO:0000256" key="7">
    <source>
        <dbReference type="ARBA" id="ARBA00022840"/>
    </source>
</evidence>
<keyword evidence="10 15" id="KW-0234">DNA repair</keyword>
<evidence type="ECO:0000256" key="8">
    <source>
        <dbReference type="ARBA" id="ARBA00023125"/>
    </source>
</evidence>
<dbReference type="SUPFAM" id="SSF50249">
    <property type="entry name" value="Nucleic acid-binding proteins"/>
    <property type="match status" value="1"/>
</dbReference>
<keyword evidence="3 15" id="KW-0547">Nucleotide-binding</keyword>
<dbReference type="InterPro" id="IPR033454">
    <property type="entry name" value="RecG_wedge"/>
</dbReference>
<keyword evidence="11" id="KW-0413">Isomerase</keyword>
<dbReference type="PANTHER" id="PTHR47964:SF1">
    <property type="entry name" value="ATP-DEPENDENT DNA HELICASE HOMOLOG RECG, CHLOROPLASTIC"/>
    <property type="match status" value="1"/>
</dbReference>
<dbReference type="Pfam" id="PF17191">
    <property type="entry name" value="RecG_wedge"/>
    <property type="match status" value="1"/>
</dbReference>
<dbReference type="InterPro" id="IPR004609">
    <property type="entry name" value="ATP-dep_DNA_helicase_RecG"/>
</dbReference>
<dbReference type="GO" id="GO:0003677">
    <property type="term" value="F:DNA binding"/>
    <property type="evidence" value="ECO:0007669"/>
    <property type="project" value="UniProtKB-KW"/>
</dbReference>
<dbReference type="EC" id="5.6.2.4" evidence="13 15"/>
<dbReference type="KEGG" id="bex:A11Q_1026"/>
<dbReference type="InterPro" id="IPR045562">
    <property type="entry name" value="RecG_dom3_C"/>
</dbReference>